<protein>
    <submittedName>
        <fullName evidence="3">Uncharacterized protein</fullName>
    </submittedName>
</protein>
<keyword evidence="2" id="KW-1133">Transmembrane helix</keyword>
<evidence type="ECO:0000313" key="3">
    <source>
        <dbReference type="EMBL" id="RPA72638.1"/>
    </source>
</evidence>
<keyword evidence="2" id="KW-0812">Transmembrane</keyword>
<sequence length="429" mass="47427">MSETMDVSSQKARGNRSMQKRQTPTGYFNNICTLAFYECAENRLQWYRCEYTDYLLIPPASPKNACGVVCDGKWRFEQFKAYLQTCTEMRHKCNDVVLFRKEQKSFVDLVSGSCHNAGYKISSDKEEYPNLHTYYYTDHRFFYEIDGEEALRKHKASKKKTVFFEKGESTFNITIDYGPSPTPSSSTSSTSSTSSSKTTSSTATETFDPGNQNGGAFNGLTRSPYNITADLNRLGASIRKQKTLEIQLSKEAEMSKSSFIVPVTTIIANSTSNFTTYATVMPTLPPASITDTIKPGLGDSGAEQIHSKPARLSIALGVVLGVVVLVALFVVFMFWRLRKRHEEVVREHTVELDGAGCEKAKPKQELAGGAVCEADELNEPTQELEGDNVGEFAGDTLVEMHTEPPAAWELEAGSRRGSGRASGLVVYVG</sequence>
<name>A0A3N4HJ55_ASCIM</name>
<evidence type="ECO:0000256" key="1">
    <source>
        <dbReference type="SAM" id="MobiDB-lite"/>
    </source>
</evidence>
<keyword evidence="2" id="KW-0472">Membrane</keyword>
<evidence type="ECO:0000256" key="2">
    <source>
        <dbReference type="SAM" id="Phobius"/>
    </source>
</evidence>
<evidence type="ECO:0000313" key="4">
    <source>
        <dbReference type="Proteomes" id="UP000275078"/>
    </source>
</evidence>
<organism evidence="3 4">
    <name type="scientific">Ascobolus immersus RN42</name>
    <dbReference type="NCBI Taxonomy" id="1160509"/>
    <lineage>
        <taxon>Eukaryota</taxon>
        <taxon>Fungi</taxon>
        <taxon>Dikarya</taxon>
        <taxon>Ascomycota</taxon>
        <taxon>Pezizomycotina</taxon>
        <taxon>Pezizomycetes</taxon>
        <taxon>Pezizales</taxon>
        <taxon>Ascobolaceae</taxon>
        <taxon>Ascobolus</taxon>
    </lineage>
</organism>
<dbReference type="Proteomes" id="UP000275078">
    <property type="component" value="Unassembled WGS sequence"/>
</dbReference>
<feature type="compositionally biased region" description="Low complexity" evidence="1">
    <location>
        <begin position="183"/>
        <end position="202"/>
    </location>
</feature>
<feature type="region of interest" description="Disordered" evidence="1">
    <location>
        <begin position="1"/>
        <end position="21"/>
    </location>
</feature>
<reference evidence="3 4" key="1">
    <citation type="journal article" date="2018" name="Nat. Ecol. Evol.">
        <title>Pezizomycetes genomes reveal the molecular basis of ectomycorrhizal truffle lifestyle.</title>
        <authorList>
            <person name="Murat C."/>
            <person name="Payen T."/>
            <person name="Noel B."/>
            <person name="Kuo A."/>
            <person name="Morin E."/>
            <person name="Chen J."/>
            <person name="Kohler A."/>
            <person name="Krizsan K."/>
            <person name="Balestrini R."/>
            <person name="Da Silva C."/>
            <person name="Montanini B."/>
            <person name="Hainaut M."/>
            <person name="Levati E."/>
            <person name="Barry K.W."/>
            <person name="Belfiori B."/>
            <person name="Cichocki N."/>
            <person name="Clum A."/>
            <person name="Dockter R.B."/>
            <person name="Fauchery L."/>
            <person name="Guy J."/>
            <person name="Iotti M."/>
            <person name="Le Tacon F."/>
            <person name="Lindquist E.A."/>
            <person name="Lipzen A."/>
            <person name="Malagnac F."/>
            <person name="Mello A."/>
            <person name="Molinier V."/>
            <person name="Miyauchi S."/>
            <person name="Poulain J."/>
            <person name="Riccioni C."/>
            <person name="Rubini A."/>
            <person name="Sitrit Y."/>
            <person name="Splivallo R."/>
            <person name="Traeger S."/>
            <person name="Wang M."/>
            <person name="Zifcakova L."/>
            <person name="Wipf D."/>
            <person name="Zambonelli A."/>
            <person name="Paolocci F."/>
            <person name="Nowrousian M."/>
            <person name="Ottonello S."/>
            <person name="Baldrian P."/>
            <person name="Spatafora J.W."/>
            <person name="Henrissat B."/>
            <person name="Nagy L.G."/>
            <person name="Aury J.M."/>
            <person name="Wincker P."/>
            <person name="Grigoriev I.V."/>
            <person name="Bonfante P."/>
            <person name="Martin F.M."/>
        </authorList>
    </citation>
    <scope>NUCLEOTIDE SEQUENCE [LARGE SCALE GENOMIC DNA]</scope>
    <source>
        <strain evidence="3 4">RN42</strain>
    </source>
</reference>
<feature type="region of interest" description="Disordered" evidence="1">
    <location>
        <begin position="174"/>
        <end position="219"/>
    </location>
</feature>
<dbReference type="AlphaFoldDB" id="A0A3N4HJ55"/>
<accession>A0A3N4HJ55</accession>
<proteinExistence type="predicted"/>
<keyword evidence="4" id="KW-1185">Reference proteome</keyword>
<gene>
    <name evidence="3" type="ORF">BJ508DRAFT_381451</name>
</gene>
<dbReference type="EMBL" id="ML119853">
    <property type="protein sequence ID" value="RPA72638.1"/>
    <property type="molecule type" value="Genomic_DNA"/>
</dbReference>
<feature type="transmembrane region" description="Helical" evidence="2">
    <location>
        <begin position="314"/>
        <end position="335"/>
    </location>
</feature>